<accession>A0A381R3M9</accession>
<dbReference type="AlphaFoldDB" id="A0A381R3M9"/>
<sequence>MVVTADGKREVIMDSGNLVTPS</sequence>
<gene>
    <name evidence="1" type="ORF">METZ01_LOCUS38292</name>
</gene>
<organism evidence="1">
    <name type="scientific">marine metagenome</name>
    <dbReference type="NCBI Taxonomy" id="408172"/>
    <lineage>
        <taxon>unclassified sequences</taxon>
        <taxon>metagenomes</taxon>
        <taxon>ecological metagenomes</taxon>
    </lineage>
</organism>
<protein>
    <submittedName>
        <fullName evidence="1">Uncharacterized protein</fullName>
    </submittedName>
</protein>
<dbReference type="EMBL" id="UINC01001635">
    <property type="protein sequence ID" value="SUZ85438.1"/>
    <property type="molecule type" value="Genomic_DNA"/>
</dbReference>
<reference evidence="1" key="1">
    <citation type="submission" date="2018-05" db="EMBL/GenBank/DDBJ databases">
        <authorList>
            <person name="Lanie J.A."/>
            <person name="Ng W.-L."/>
            <person name="Kazmierczak K.M."/>
            <person name="Andrzejewski T.M."/>
            <person name="Davidsen T.M."/>
            <person name="Wayne K.J."/>
            <person name="Tettelin H."/>
            <person name="Glass J.I."/>
            <person name="Rusch D."/>
            <person name="Podicherti R."/>
            <person name="Tsui H.-C.T."/>
            <person name="Winkler M.E."/>
        </authorList>
    </citation>
    <scope>NUCLEOTIDE SEQUENCE</scope>
</reference>
<proteinExistence type="predicted"/>
<name>A0A381R3M9_9ZZZZ</name>
<evidence type="ECO:0000313" key="1">
    <source>
        <dbReference type="EMBL" id="SUZ85438.1"/>
    </source>
</evidence>